<dbReference type="EMBL" id="CP002690">
    <property type="protein sequence ID" value="AEE14582.1"/>
    <property type="molecule type" value="Genomic_DNA"/>
</dbReference>
<feature type="transmembrane region" description="Helical" evidence="5">
    <location>
        <begin position="215"/>
        <end position="233"/>
    </location>
</feature>
<dbReference type="eggNOG" id="COG0004">
    <property type="taxonomic scope" value="Bacteria"/>
</dbReference>
<evidence type="ECO:0000313" key="7">
    <source>
        <dbReference type="EMBL" id="AEE14582.1"/>
    </source>
</evidence>
<protein>
    <recommendedName>
        <fullName evidence="6">Ammonium transporter AmtB-like domain-containing protein</fullName>
    </recommendedName>
</protein>
<feature type="domain" description="Ammonium transporter AmtB-like" evidence="6">
    <location>
        <begin position="8"/>
        <end position="338"/>
    </location>
</feature>
<feature type="transmembrane region" description="Helical" evidence="5">
    <location>
        <begin position="84"/>
        <end position="107"/>
    </location>
</feature>
<feature type="transmembrane region" description="Helical" evidence="5">
    <location>
        <begin position="239"/>
        <end position="256"/>
    </location>
</feature>
<feature type="transmembrane region" description="Helical" evidence="5">
    <location>
        <begin position="59"/>
        <end position="77"/>
    </location>
</feature>
<feature type="transmembrane region" description="Helical" evidence="5">
    <location>
        <begin position="6"/>
        <end position="22"/>
    </location>
</feature>
<keyword evidence="4 5" id="KW-0472">Membrane</keyword>
<dbReference type="OrthoDB" id="9814202at2"/>
<evidence type="ECO:0000313" key="8">
    <source>
        <dbReference type="Proteomes" id="UP000011765"/>
    </source>
</evidence>
<dbReference type="HOGENOM" id="CLU_794394_0_0_9"/>
<feature type="transmembrane region" description="Helical" evidence="5">
    <location>
        <begin position="29"/>
        <end position="53"/>
    </location>
</feature>
<feature type="transmembrane region" description="Helical" evidence="5">
    <location>
        <begin position="119"/>
        <end position="140"/>
    </location>
</feature>
<dbReference type="AlphaFoldDB" id="M1E4V4"/>
<sequence length="349" mass="40105">MNYFNFISFLIAFLGFQILAIGSIRIKNVLTLITTFLILSALNFLPLAFFYILNLQINVIYFIFSLLAQSIIITQFIEKTSIKIILVYSIFQALLIYPFYSFLFLLFLKIFSIYQSDHFTFIFLVALYSSISSLSVSQFIGPRIGRFTKDGRPMAIPGNNIIFIYFGSLTFIFSIINFFQEFDPHWLQFVFSNFSLSILASSLSSIFIAKKIDPLILISSLFSFMIFTVASNLISPPYVVLALTFIISFINIYIQNKVEIKFLFDDPLFLTVPVAISLISLIIIFSLISGFGVLFIFIISTGYIWLSNLIIIKLINKFSSLRYHPNQEEIGSDLYEIGYEVNPKIFKDF</sequence>
<feature type="transmembrane region" description="Helical" evidence="5">
    <location>
        <begin position="161"/>
        <end position="180"/>
    </location>
</feature>
<gene>
    <name evidence="7" type="ORF">Thena_0953</name>
</gene>
<accession>M1E4V4</accession>
<dbReference type="InterPro" id="IPR029020">
    <property type="entry name" value="Ammonium/urea_transptr"/>
</dbReference>
<evidence type="ECO:0000256" key="4">
    <source>
        <dbReference type="ARBA" id="ARBA00023136"/>
    </source>
</evidence>
<dbReference type="KEGG" id="tnr:Thena_0953"/>
<feature type="transmembrane region" description="Helical" evidence="5">
    <location>
        <begin position="268"/>
        <end position="288"/>
    </location>
</feature>
<dbReference type="SUPFAM" id="SSF111352">
    <property type="entry name" value="Ammonium transporter"/>
    <property type="match status" value="1"/>
</dbReference>
<reference evidence="7 8" key="1">
    <citation type="submission" date="2011-04" db="EMBL/GenBank/DDBJ databases">
        <title>The complete genome of Thermodesulfobium narugense DSM 14796.</title>
        <authorList>
            <consortium name="US DOE Joint Genome Institute (JGI-PGF)"/>
            <person name="Lucas S."/>
            <person name="Han J."/>
            <person name="Lapidus A."/>
            <person name="Bruce D."/>
            <person name="Goodwin L."/>
            <person name="Pitluck S."/>
            <person name="Peters L."/>
            <person name="Kyrpides N."/>
            <person name="Mavromatis K."/>
            <person name="Pagani I."/>
            <person name="Ivanova N."/>
            <person name="Ovchinnikova G."/>
            <person name="Zhang X."/>
            <person name="Saunders L."/>
            <person name="Detter J.C."/>
            <person name="Tapia R."/>
            <person name="Han C."/>
            <person name="Land M."/>
            <person name="Hauser L."/>
            <person name="Markowitz V."/>
            <person name="Cheng J.-F."/>
            <person name="Hugenholtz P."/>
            <person name="Woyke T."/>
            <person name="Wu D."/>
            <person name="Spring S."/>
            <person name="Schroeder M."/>
            <person name="Brambilla E."/>
            <person name="Klenk H.-P."/>
            <person name="Eisen J.A."/>
        </authorList>
    </citation>
    <scope>NUCLEOTIDE SEQUENCE [LARGE SCALE GENOMIC DNA]</scope>
    <source>
        <strain evidence="7 8">DSM 14796</strain>
    </source>
</reference>
<organism evidence="7 8">
    <name type="scientific">Thermodesulfobium narugense DSM 14796</name>
    <dbReference type="NCBI Taxonomy" id="747365"/>
    <lineage>
        <taxon>Bacteria</taxon>
        <taxon>Pseudomonadati</taxon>
        <taxon>Thermodesulfobiota</taxon>
        <taxon>Thermodesulfobiia</taxon>
        <taxon>Thermodesulfobiales</taxon>
        <taxon>Thermodesulfobiaceae</taxon>
        <taxon>Thermodesulfobium</taxon>
    </lineage>
</organism>
<feature type="transmembrane region" description="Helical" evidence="5">
    <location>
        <begin position="186"/>
        <end position="208"/>
    </location>
</feature>
<keyword evidence="3 5" id="KW-1133">Transmembrane helix</keyword>
<feature type="transmembrane region" description="Helical" evidence="5">
    <location>
        <begin position="294"/>
        <end position="315"/>
    </location>
</feature>
<evidence type="ECO:0000256" key="1">
    <source>
        <dbReference type="ARBA" id="ARBA00004141"/>
    </source>
</evidence>
<evidence type="ECO:0000256" key="5">
    <source>
        <dbReference type="SAM" id="Phobius"/>
    </source>
</evidence>
<proteinExistence type="predicted"/>
<comment type="subcellular location">
    <subcellularLocation>
        <location evidence="1">Membrane</location>
        <topology evidence="1">Multi-pass membrane protein</topology>
    </subcellularLocation>
</comment>
<dbReference type="InterPro" id="IPR024041">
    <property type="entry name" value="NH4_transpt_AmtB-like_dom"/>
</dbReference>
<dbReference type="STRING" id="747365.Thena_0953"/>
<dbReference type="Gene3D" id="1.10.3430.10">
    <property type="entry name" value="Ammonium transporter AmtB like domains"/>
    <property type="match status" value="1"/>
</dbReference>
<evidence type="ECO:0000259" key="6">
    <source>
        <dbReference type="Pfam" id="PF00909"/>
    </source>
</evidence>
<dbReference type="GO" id="GO:0008519">
    <property type="term" value="F:ammonium channel activity"/>
    <property type="evidence" value="ECO:0007669"/>
    <property type="project" value="InterPro"/>
</dbReference>
<evidence type="ECO:0000256" key="2">
    <source>
        <dbReference type="ARBA" id="ARBA00022692"/>
    </source>
</evidence>
<evidence type="ECO:0000256" key="3">
    <source>
        <dbReference type="ARBA" id="ARBA00022989"/>
    </source>
</evidence>
<name>M1E4V4_9BACT</name>
<dbReference type="Proteomes" id="UP000011765">
    <property type="component" value="Chromosome"/>
</dbReference>
<dbReference type="RefSeq" id="WP_013756305.1">
    <property type="nucleotide sequence ID" value="NC_015499.1"/>
</dbReference>
<keyword evidence="2 5" id="KW-0812">Transmembrane</keyword>
<dbReference type="Pfam" id="PF00909">
    <property type="entry name" value="Ammonium_transp"/>
    <property type="match status" value="1"/>
</dbReference>
<dbReference type="GO" id="GO:0016020">
    <property type="term" value="C:membrane"/>
    <property type="evidence" value="ECO:0007669"/>
    <property type="project" value="UniProtKB-SubCell"/>
</dbReference>
<keyword evidence="8" id="KW-1185">Reference proteome</keyword>